<keyword evidence="8" id="KW-0472">Membrane</keyword>
<dbReference type="EMBL" id="CABFNO020001436">
    <property type="protein sequence ID" value="CAG9987664.1"/>
    <property type="molecule type" value="Genomic_DNA"/>
</dbReference>
<proteinExistence type="inferred from homology"/>
<comment type="caution">
    <text evidence="9">The sequence shown here is derived from an EMBL/GenBank/DDBJ whole genome shotgun (WGS) entry which is preliminary data.</text>
</comment>
<organism evidence="9 10">
    <name type="scientific">Clonostachys byssicola</name>
    <dbReference type="NCBI Taxonomy" id="160290"/>
    <lineage>
        <taxon>Eukaryota</taxon>
        <taxon>Fungi</taxon>
        <taxon>Dikarya</taxon>
        <taxon>Ascomycota</taxon>
        <taxon>Pezizomycotina</taxon>
        <taxon>Sordariomycetes</taxon>
        <taxon>Hypocreomycetidae</taxon>
        <taxon>Hypocreales</taxon>
        <taxon>Bionectriaceae</taxon>
        <taxon>Clonostachys</taxon>
    </lineage>
</organism>
<dbReference type="GO" id="GO:0020037">
    <property type="term" value="F:heme binding"/>
    <property type="evidence" value="ECO:0007669"/>
    <property type="project" value="InterPro"/>
</dbReference>
<gene>
    <name evidence="9" type="ORF">CBYS24578_00014946</name>
</gene>
<keyword evidence="4 7" id="KW-0479">Metal-binding</keyword>
<keyword evidence="5 7" id="KW-0408">Iron</keyword>
<evidence type="ECO:0000256" key="6">
    <source>
        <dbReference type="ARBA" id="ARBA00023033"/>
    </source>
</evidence>
<protein>
    <recommendedName>
        <fullName evidence="11">Isotrichodermin C-15 hydroxylase</fullName>
    </recommendedName>
</protein>
<feature type="transmembrane region" description="Helical" evidence="8">
    <location>
        <begin position="20"/>
        <end position="44"/>
    </location>
</feature>
<keyword evidence="3 7" id="KW-0349">Heme</keyword>
<dbReference type="Pfam" id="PF00067">
    <property type="entry name" value="p450"/>
    <property type="match status" value="1"/>
</dbReference>
<evidence type="ECO:0000256" key="4">
    <source>
        <dbReference type="ARBA" id="ARBA00022723"/>
    </source>
</evidence>
<keyword evidence="10" id="KW-1185">Reference proteome</keyword>
<dbReference type="InterPro" id="IPR001128">
    <property type="entry name" value="Cyt_P450"/>
</dbReference>
<keyword evidence="8" id="KW-0812">Transmembrane</keyword>
<dbReference type="GO" id="GO:0005506">
    <property type="term" value="F:iron ion binding"/>
    <property type="evidence" value="ECO:0007669"/>
    <property type="project" value="InterPro"/>
</dbReference>
<dbReference type="InterPro" id="IPR050121">
    <property type="entry name" value="Cytochrome_P450_monoxygenase"/>
</dbReference>
<dbReference type="OrthoDB" id="1470350at2759"/>
<comment type="similarity">
    <text evidence="2">Belongs to the cytochrome P450 family.</text>
</comment>
<dbReference type="GO" id="GO:0004497">
    <property type="term" value="F:monooxygenase activity"/>
    <property type="evidence" value="ECO:0007669"/>
    <property type="project" value="UniProtKB-KW"/>
</dbReference>
<sequence length="540" mass="61540">MIDLFPNLGALAAVATENRSTIFTVLLGAIPVYATLRCFYLLYLHPLSRFPGPRLAAVSNTWYAYHWLSGKWPWAIENALREYGDVVRIAPNELVFFTPRAFHGKTTAPPPSFCPLIINRLWTDIYQSAQKGLETFVKSDFQNRGDDLGGVVWEEDPVRHRAVAKQLAPLFTARHIRSMEPVISKHIDYFIKRLREVGSDGVDICEWSHWYNMDLAADLSWNEETHQMRDGFVTEKRSIYLNVLLGFNKFATVIQVFKRFPLIKPLQYCFLPISKISSIAQIEAAVKNGVLQRIERRGTLEHPDYFDCILPGEKPLPADRKESYLIGSLALQVMFANFGALSDWLYGTIYLLTDDEGQECYKELVAEIRGAFESFDDINATALTSLPYLQACLEESLRLIPGGLHTGLPRLSPGATVDGHYVPKGTHVQSSIFAQSRSPRYFHEAKKFRPQRWLPPTHKLYDPAFKDDVLRGASPFSLGPRACSGRETGWVQGRFIVAKLLWTFDIVRVPGQDIDFDRDFVHFGFLDKPELKVKFIPRFD</sequence>
<dbReference type="Proteomes" id="UP000754883">
    <property type="component" value="Unassembled WGS sequence"/>
</dbReference>
<evidence type="ECO:0000256" key="1">
    <source>
        <dbReference type="ARBA" id="ARBA00001971"/>
    </source>
</evidence>
<evidence type="ECO:0000256" key="2">
    <source>
        <dbReference type="ARBA" id="ARBA00010617"/>
    </source>
</evidence>
<dbReference type="InterPro" id="IPR036396">
    <property type="entry name" value="Cyt_P450_sf"/>
</dbReference>
<evidence type="ECO:0000313" key="9">
    <source>
        <dbReference type="EMBL" id="CAG9987664.1"/>
    </source>
</evidence>
<dbReference type="GO" id="GO:0016705">
    <property type="term" value="F:oxidoreductase activity, acting on paired donors, with incorporation or reduction of molecular oxygen"/>
    <property type="evidence" value="ECO:0007669"/>
    <property type="project" value="InterPro"/>
</dbReference>
<accession>A0A9N9XZW5</accession>
<evidence type="ECO:0008006" key="11">
    <source>
        <dbReference type="Google" id="ProtNLM"/>
    </source>
</evidence>
<dbReference type="AlphaFoldDB" id="A0A9N9XZW5"/>
<dbReference type="PRINTS" id="PR00465">
    <property type="entry name" value="EP450IV"/>
</dbReference>
<dbReference type="InterPro" id="IPR002403">
    <property type="entry name" value="Cyt_P450_E_grp-IV"/>
</dbReference>
<evidence type="ECO:0000256" key="8">
    <source>
        <dbReference type="SAM" id="Phobius"/>
    </source>
</evidence>
<dbReference type="PANTHER" id="PTHR24305">
    <property type="entry name" value="CYTOCHROME P450"/>
    <property type="match status" value="1"/>
</dbReference>
<evidence type="ECO:0000256" key="7">
    <source>
        <dbReference type="PIRSR" id="PIRSR602403-1"/>
    </source>
</evidence>
<feature type="binding site" description="axial binding residue" evidence="7">
    <location>
        <position position="483"/>
    </location>
    <ligand>
        <name>heme</name>
        <dbReference type="ChEBI" id="CHEBI:30413"/>
    </ligand>
    <ligandPart>
        <name>Fe</name>
        <dbReference type="ChEBI" id="CHEBI:18248"/>
    </ligandPart>
</feature>
<dbReference type="Gene3D" id="1.10.630.10">
    <property type="entry name" value="Cytochrome P450"/>
    <property type="match status" value="1"/>
</dbReference>
<reference evidence="10" key="1">
    <citation type="submission" date="2019-06" db="EMBL/GenBank/DDBJ databases">
        <authorList>
            <person name="Broberg M."/>
        </authorList>
    </citation>
    <scope>NUCLEOTIDE SEQUENCE [LARGE SCALE GENOMIC DNA]</scope>
</reference>
<dbReference type="SUPFAM" id="SSF48264">
    <property type="entry name" value="Cytochrome P450"/>
    <property type="match status" value="1"/>
</dbReference>
<keyword evidence="8" id="KW-1133">Transmembrane helix</keyword>
<name>A0A9N9XZW5_9HYPO</name>
<evidence type="ECO:0000313" key="10">
    <source>
        <dbReference type="Proteomes" id="UP000754883"/>
    </source>
</evidence>
<evidence type="ECO:0000256" key="5">
    <source>
        <dbReference type="ARBA" id="ARBA00023004"/>
    </source>
</evidence>
<comment type="cofactor">
    <cofactor evidence="1 7">
        <name>heme</name>
        <dbReference type="ChEBI" id="CHEBI:30413"/>
    </cofactor>
</comment>
<dbReference type="PANTHER" id="PTHR24305:SF210">
    <property type="entry name" value="CYTOCHROME P450 MONOOXYGENASE ASQL-RELATED"/>
    <property type="match status" value="1"/>
</dbReference>
<keyword evidence="6" id="KW-0560">Oxidoreductase</keyword>
<reference evidence="9 10" key="2">
    <citation type="submission" date="2021-10" db="EMBL/GenBank/DDBJ databases">
        <authorList>
            <person name="Piombo E."/>
        </authorList>
    </citation>
    <scope>NUCLEOTIDE SEQUENCE [LARGE SCALE GENOMIC DNA]</scope>
</reference>
<evidence type="ECO:0000256" key="3">
    <source>
        <dbReference type="ARBA" id="ARBA00022617"/>
    </source>
</evidence>
<keyword evidence="6" id="KW-0503">Monooxygenase</keyword>